<dbReference type="InterPro" id="IPR056173">
    <property type="entry name" value="Sec20_C"/>
</dbReference>
<evidence type="ECO:0000256" key="2">
    <source>
        <dbReference type="ARBA" id="ARBA00022448"/>
    </source>
</evidence>
<accession>A0A3N4LAF6</accession>
<feature type="domain" description="Sec20 C-terminal" evidence="12">
    <location>
        <begin position="142"/>
        <end position="230"/>
    </location>
</feature>
<feature type="transmembrane region" description="Helical" evidence="11">
    <location>
        <begin position="238"/>
        <end position="260"/>
    </location>
</feature>
<proteinExistence type="inferred from homology"/>
<dbReference type="PANTHER" id="PTHR12825">
    <property type="entry name" value="BNIP1-RELATED"/>
    <property type="match status" value="1"/>
</dbReference>
<keyword evidence="14" id="KW-1185">Reference proteome</keyword>
<evidence type="ECO:0000256" key="9">
    <source>
        <dbReference type="ARBA" id="ARBA00037934"/>
    </source>
</evidence>
<evidence type="ECO:0000313" key="13">
    <source>
        <dbReference type="EMBL" id="RPB19850.1"/>
    </source>
</evidence>
<evidence type="ECO:0000256" key="1">
    <source>
        <dbReference type="ARBA" id="ARBA00004163"/>
    </source>
</evidence>
<keyword evidence="4" id="KW-0256">Endoplasmic reticulum</keyword>
<evidence type="ECO:0000256" key="6">
    <source>
        <dbReference type="ARBA" id="ARBA00022989"/>
    </source>
</evidence>
<feature type="compositionally biased region" description="Basic and acidic residues" evidence="10">
    <location>
        <begin position="355"/>
        <end position="367"/>
    </location>
</feature>
<sequence>MAITDISQSVASLGDAHRETMTLITRLRKLEGIGVDAVRAELVQLIHQSLKDSEQDLQLLWIHIEDLPVGDQKTALTSKWHKLSEDTKIARASYRKAQIEAKRNAEAARRQERELLLGKADGKRRLRGANELSQEEVVLNASSDITSSLKRTHTLLSSELSRSQFASETLTQSTQALKELSTRYSTFDDMLLKSRRLITDLVRKNKSDEWYYEKAIYIMIFTIVWLIVRRFLYGPFYLLVWLPLKLCWWMLSLCASIIGVGGSYNPEIYGGADKARAGGEGSIVANKPKVEVKGILEDLPQIPQSSLSTSDVVPKIPEDRRVIVEEKSNYQKHPPPFSPFKESESVLEQVGQAIDKQRRDAKAREHTPVVQAVVQGPRHDEL</sequence>
<organism evidence="13 14">
    <name type="scientific">Terfezia boudieri ATCC MYA-4762</name>
    <dbReference type="NCBI Taxonomy" id="1051890"/>
    <lineage>
        <taxon>Eukaryota</taxon>
        <taxon>Fungi</taxon>
        <taxon>Dikarya</taxon>
        <taxon>Ascomycota</taxon>
        <taxon>Pezizomycotina</taxon>
        <taxon>Pezizomycetes</taxon>
        <taxon>Pezizales</taxon>
        <taxon>Pezizaceae</taxon>
        <taxon>Terfezia</taxon>
    </lineage>
</organism>
<keyword evidence="5" id="KW-0931">ER-Golgi transport</keyword>
<dbReference type="InterPro" id="IPR005606">
    <property type="entry name" value="Sec20"/>
</dbReference>
<keyword evidence="6 11" id="KW-1133">Transmembrane helix</keyword>
<evidence type="ECO:0000259" key="12">
    <source>
        <dbReference type="Pfam" id="PF03908"/>
    </source>
</evidence>
<feature type="region of interest" description="Disordered" evidence="10">
    <location>
        <begin position="352"/>
        <end position="382"/>
    </location>
</feature>
<dbReference type="GO" id="GO:0031201">
    <property type="term" value="C:SNARE complex"/>
    <property type="evidence" value="ECO:0007669"/>
    <property type="project" value="TreeGrafter"/>
</dbReference>
<evidence type="ECO:0000256" key="8">
    <source>
        <dbReference type="ARBA" id="ARBA00023136"/>
    </source>
</evidence>
<dbReference type="AlphaFoldDB" id="A0A3N4LAF6"/>
<evidence type="ECO:0000256" key="5">
    <source>
        <dbReference type="ARBA" id="ARBA00022892"/>
    </source>
</evidence>
<evidence type="ECO:0000256" key="4">
    <source>
        <dbReference type="ARBA" id="ARBA00022824"/>
    </source>
</evidence>
<comment type="similarity">
    <text evidence="9">Belongs to the SEC20 family.</text>
</comment>
<keyword evidence="2" id="KW-0813">Transport</keyword>
<feature type="transmembrane region" description="Helical" evidence="11">
    <location>
        <begin position="215"/>
        <end position="232"/>
    </location>
</feature>
<dbReference type="InParanoid" id="A0A3N4LAF6"/>
<protein>
    <recommendedName>
        <fullName evidence="12">Sec20 C-terminal domain-containing protein</fullName>
    </recommendedName>
</protein>
<dbReference type="STRING" id="1051890.A0A3N4LAF6"/>
<keyword evidence="7" id="KW-0175">Coiled coil</keyword>
<dbReference type="GO" id="GO:0005484">
    <property type="term" value="F:SNAP receptor activity"/>
    <property type="evidence" value="ECO:0007669"/>
    <property type="project" value="InterPro"/>
</dbReference>
<comment type="subcellular location">
    <subcellularLocation>
        <location evidence="1">Endoplasmic reticulum membrane</location>
        <topology evidence="1">Single-pass type IV membrane protein</topology>
    </subcellularLocation>
</comment>
<dbReference type="Proteomes" id="UP000267821">
    <property type="component" value="Unassembled WGS sequence"/>
</dbReference>
<dbReference type="GO" id="GO:0006890">
    <property type="term" value="P:retrograde vesicle-mediated transport, Golgi to endoplasmic reticulum"/>
    <property type="evidence" value="ECO:0007669"/>
    <property type="project" value="InterPro"/>
</dbReference>
<evidence type="ECO:0000313" key="14">
    <source>
        <dbReference type="Proteomes" id="UP000267821"/>
    </source>
</evidence>
<evidence type="ECO:0000256" key="11">
    <source>
        <dbReference type="SAM" id="Phobius"/>
    </source>
</evidence>
<gene>
    <name evidence="13" type="ORF">L211DRAFT_842263</name>
</gene>
<dbReference type="EMBL" id="ML121582">
    <property type="protein sequence ID" value="RPB19850.1"/>
    <property type="molecule type" value="Genomic_DNA"/>
</dbReference>
<reference evidence="13 14" key="1">
    <citation type="journal article" date="2018" name="Nat. Ecol. Evol.">
        <title>Pezizomycetes genomes reveal the molecular basis of ectomycorrhizal truffle lifestyle.</title>
        <authorList>
            <person name="Murat C."/>
            <person name="Payen T."/>
            <person name="Noel B."/>
            <person name="Kuo A."/>
            <person name="Morin E."/>
            <person name="Chen J."/>
            <person name="Kohler A."/>
            <person name="Krizsan K."/>
            <person name="Balestrini R."/>
            <person name="Da Silva C."/>
            <person name="Montanini B."/>
            <person name="Hainaut M."/>
            <person name="Levati E."/>
            <person name="Barry K.W."/>
            <person name="Belfiori B."/>
            <person name="Cichocki N."/>
            <person name="Clum A."/>
            <person name="Dockter R.B."/>
            <person name="Fauchery L."/>
            <person name="Guy J."/>
            <person name="Iotti M."/>
            <person name="Le Tacon F."/>
            <person name="Lindquist E.A."/>
            <person name="Lipzen A."/>
            <person name="Malagnac F."/>
            <person name="Mello A."/>
            <person name="Molinier V."/>
            <person name="Miyauchi S."/>
            <person name="Poulain J."/>
            <person name="Riccioni C."/>
            <person name="Rubini A."/>
            <person name="Sitrit Y."/>
            <person name="Splivallo R."/>
            <person name="Traeger S."/>
            <person name="Wang M."/>
            <person name="Zifcakova L."/>
            <person name="Wipf D."/>
            <person name="Zambonelli A."/>
            <person name="Paolocci F."/>
            <person name="Nowrousian M."/>
            <person name="Ottonello S."/>
            <person name="Baldrian P."/>
            <person name="Spatafora J.W."/>
            <person name="Henrissat B."/>
            <person name="Nagy L.G."/>
            <person name="Aury J.M."/>
            <person name="Wincker P."/>
            <person name="Grigoriev I.V."/>
            <person name="Bonfante P."/>
            <person name="Martin F.M."/>
        </authorList>
    </citation>
    <scope>NUCLEOTIDE SEQUENCE [LARGE SCALE GENOMIC DNA]</scope>
    <source>
        <strain evidence="13 14">ATCC MYA-4762</strain>
    </source>
</reference>
<keyword evidence="8 11" id="KW-0472">Membrane</keyword>
<dbReference type="OrthoDB" id="46868at2759"/>
<evidence type="ECO:0000256" key="7">
    <source>
        <dbReference type="ARBA" id="ARBA00023054"/>
    </source>
</evidence>
<evidence type="ECO:0000256" key="3">
    <source>
        <dbReference type="ARBA" id="ARBA00022692"/>
    </source>
</evidence>
<dbReference type="GO" id="GO:0005789">
    <property type="term" value="C:endoplasmic reticulum membrane"/>
    <property type="evidence" value="ECO:0007669"/>
    <property type="project" value="UniProtKB-SubCell"/>
</dbReference>
<name>A0A3N4LAF6_9PEZI</name>
<dbReference type="Pfam" id="PF03908">
    <property type="entry name" value="Sec20"/>
    <property type="match status" value="1"/>
</dbReference>
<keyword evidence="3 11" id="KW-0812">Transmembrane</keyword>
<evidence type="ECO:0000256" key="10">
    <source>
        <dbReference type="SAM" id="MobiDB-lite"/>
    </source>
</evidence>
<dbReference type="PANTHER" id="PTHR12825:SF0">
    <property type="entry name" value="VESICLE TRANSPORT PROTEIN SEC20"/>
    <property type="match status" value="1"/>
</dbReference>